<accession>A0A387B3H1</accession>
<evidence type="ECO:0000259" key="6">
    <source>
        <dbReference type="Pfam" id="PF02518"/>
    </source>
</evidence>
<dbReference type="AlphaFoldDB" id="A0A387B3H1"/>
<feature type="region of interest" description="Disordered" evidence="4">
    <location>
        <begin position="1"/>
        <end position="22"/>
    </location>
</feature>
<keyword evidence="7" id="KW-0067">ATP-binding</keyword>
<evidence type="ECO:0000256" key="1">
    <source>
        <dbReference type="ARBA" id="ARBA00022679"/>
    </source>
</evidence>
<sequence>MTTASAPAAPQAAPGAAREPRRRPPLVRPRAVLLGGVSLALATHLGAPLALIRILFAVPAVIGTVWAVVTLWLIGAPSLTLLGFVPVLLYGWLWVLVPRTAATPDAARTRRAPVAVLLFSGGVLLALLTPLSWAPSARPLPIGLVESVALLLAAFLWAATVDARDPVRAVRAPLVRSLVAGFVILFGAVLMFAAFRSSHSLAVVVAALLVLLGVAGFVVPAIVARWSARSAERAAHAREEQRAEIAAHLHDSVLQTLAIIQNRAGAGSEVARIARAQERELRDWLFAGTDPFAGDLATALRTMARELELEHAVRIEVVTVGEVAAVESHALAAAAREALVNAARHAGGDVTVYAEATPDAVEVFVRDRGAGFDADAVPAGRLGIRESIVGRMARAGGTAVVVSGPDGTEVQLRMPRRALGAKGGTA</sequence>
<feature type="transmembrane region" description="Helical" evidence="5">
    <location>
        <begin position="173"/>
        <end position="195"/>
    </location>
</feature>
<dbReference type="KEGG" id="lyd:D7I47_07735"/>
<evidence type="ECO:0000256" key="3">
    <source>
        <dbReference type="ARBA" id="ARBA00023012"/>
    </source>
</evidence>
<feature type="compositionally biased region" description="Low complexity" evidence="4">
    <location>
        <begin position="1"/>
        <end position="17"/>
    </location>
</feature>
<organism evidence="7 8">
    <name type="scientific">Protaetiibacter intestinalis</name>
    <dbReference type="NCBI Taxonomy" id="2419774"/>
    <lineage>
        <taxon>Bacteria</taxon>
        <taxon>Bacillati</taxon>
        <taxon>Actinomycetota</taxon>
        <taxon>Actinomycetes</taxon>
        <taxon>Micrococcales</taxon>
        <taxon>Microbacteriaceae</taxon>
        <taxon>Protaetiibacter</taxon>
    </lineage>
</organism>
<feature type="transmembrane region" description="Helical" evidence="5">
    <location>
        <begin position="201"/>
        <end position="223"/>
    </location>
</feature>
<keyword evidence="1" id="KW-0808">Transferase</keyword>
<dbReference type="InterPro" id="IPR036890">
    <property type="entry name" value="HATPase_C_sf"/>
</dbReference>
<name>A0A387B3H1_9MICO</name>
<dbReference type="PANTHER" id="PTHR24421:SF61">
    <property type="entry name" value="OXYGEN SENSOR HISTIDINE KINASE NREB"/>
    <property type="match status" value="1"/>
</dbReference>
<protein>
    <submittedName>
        <fullName evidence="7">ATP-binding protein</fullName>
    </submittedName>
</protein>
<dbReference type="GO" id="GO:0000160">
    <property type="term" value="P:phosphorelay signal transduction system"/>
    <property type="evidence" value="ECO:0007669"/>
    <property type="project" value="UniProtKB-KW"/>
</dbReference>
<dbReference type="Gene3D" id="3.30.565.10">
    <property type="entry name" value="Histidine kinase-like ATPase, C-terminal domain"/>
    <property type="match status" value="1"/>
</dbReference>
<keyword evidence="5" id="KW-0472">Membrane</keyword>
<dbReference type="InterPro" id="IPR003594">
    <property type="entry name" value="HATPase_dom"/>
</dbReference>
<proteinExistence type="predicted"/>
<evidence type="ECO:0000256" key="4">
    <source>
        <dbReference type="SAM" id="MobiDB-lite"/>
    </source>
</evidence>
<dbReference type="InterPro" id="IPR050482">
    <property type="entry name" value="Sensor_HK_TwoCompSys"/>
</dbReference>
<feature type="transmembrane region" description="Helical" evidence="5">
    <location>
        <begin position="31"/>
        <end position="47"/>
    </location>
</feature>
<dbReference type="Pfam" id="PF02518">
    <property type="entry name" value="HATPase_c"/>
    <property type="match status" value="1"/>
</dbReference>
<dbReference type="OrthoDB" id="3534856at2"/>
<dbReference type="PANTHER" id="PTHR24421">
    <property type="entry name" value="NITRATE/NITRITE SENSOR PROTEIN NARX-RELATED"/>
    <property type="match status" value="1"/>
</dbReference>
<feature type="transmembrane region" description="Helical" evidence="5">
    <location>
        <begin position="114"/>
        <end position="134"/>
    </location>
</feature>
<keyword evidence="7" id="KW-0547">Nucleotide-binding</keyword>
<keyword evidence="5" id="KW-1133">Transmembrane helix</keyword>
<feature type="domain" description="Histidine kinase/HSP90-like ATPase" evidence="6">
    <location>
        <begin position="330"/>
        <end position="417"/>
    </location>
</feature>
<keyword evidence="5" id="KW-0812">Transmembrane</keyword>
<keyword evidence="8" id="KW-1185">Reference proteome</keyword>
<dbReference type="GO" id="GO:0005524">
    <property type="term" value="F:ATP binding"/>
    <property type="evidence" value="ECO:0007669"/>
    <property type="project" value="UniProtKB-KW"/>
</dbReference>
<feature type="transmembrane region" description="Helical" evidence="5">
    <location>
        <begin position="140"/>
        <end position="161"/>
    </location>
</feature>
<evidence type="ECO:0000313" key="7">
    <source>
        <dbReference type="EMBL" id="AYF98154.1"/>
    </source>
</evidence>
<dbReference type="GO" id="GO:0016301">
    <property type="term" value="F:kinase activity"/>
    <property type="evidence" value="ECO:0007669"/>
    <property type="project" value="UniProtKB-KW"/>
</dbReference>
<evidence type="ECO:0000313" key="8">
    <source>
        <dbReference type="Proteomes" id="UP000278886"/>
    </source>
</evidence>
<dbReference type="RefSeq" id="WP_120762501.1">
    <property type="nucleotide sequence ID" value="NZ_CP032630.1"/>
</dbReference>
<gene>
    <name evidence="7" type="ORF">D7I47_07735</name>
</gene>
<keyword evidence="3" id="KW-0902">Two-component regulatory system</keyword>
<reference evidence="8" key="1">
    <citation type="submission" date="2018-09" db="EMBL/GenBank/DDBJ databases">
        <title>Genome sequencing of strain 2DFWR-13.</title>
        <authorList>
            <person name="Heo J."/>
            <person name="Kim S.-J."/>
            <person name="Kwon S.-W."/>
        </authorList>
    </citation>
    <scope>NUCLEOTIDE SEQUENCE [LARGE SCALE GENOMIC DNA]</scope>
    <source>
        <strain evidence="8">2DFWR-13</strain>
    </source>
</reference>
<evidence type="ECO:0000256" key="2">
    <source>
        <dbReference type="ARBA" id="ARBA00022777"/>
    </source>
</evidence>
<dbReference type="EMBL" id="CP032630">
    <property type="protein sequence ID" value="AYF98154.1"/>
    <property type="molecule type" value="Genomic_DNA"/>
</dbReference>
<evidence type="ECO:0000256" key="5">
    <source>
        <dbReference type="SAM" id="Phobius"/>
    </source>
</evidence>
<dbReference type="SUPFAM" id="SSF55874">
    <property type="entry name" value="ATPase domain of HSP90 chaperone/DNA topoisomerase II/histidine kinase"/>
    <property type="match status" value="1"/>
</dbReference>
<dbReference type="Proteomes" id="UP000278886">
    <property type="component" value="Chromosome"/>
</dbReference>
<keyword evidence="2" id="KW-0418">Kinase</keyword>